<dbReference type="InterPro" id="IPR057974">
    <property type="entry name" value="NUA/TPR/MLP1-2-like_dom"/>
</dbReference>
<feature type="coiled-coil region" evidence="4">
    <location>
        <begin position="513"/>
        <end position="575"/>
    </location>
</feature>
<dbReference type="Pfam" id="PF25785">
    <property type="entry name" value="TPR"/>
    <property type="match status" value="1"/>
</dbReference>
<feature type="region of interest" description="Disordered" evidence="5">
    <location>
        <begin position="1190"/>
        <end position="1217"/>
    </location>
</feature>
<feature type="compositionally biased region" description="Polar residues" evidence="5">
    <location>
        <begin position="1455"/>
        <end position="1476"/>
    </location>
</feature>
<evidence type="ECO:0000256" key="5">
    <source>
        <dbReference type="SAM" id="MobiDB-lite"/>
    </source>
</evidence>
<accession>A0A5S6QXR7</accession>
<evidence type="ECO:0000256" key="2">
    <source>
        <dbReference type="ARBA" id="ARBA00023054"/>
    </source>
</evidence>
<name>A0A5S6QXR7_TRIMR</name>
<reference evidence="8" key="1">
    <citation type="submission" date="2019-12" db="UniProtKB">
        <authorList>
            <consortium name="WormBaseParasite"/>
        </authorList>
    </citation>
    <scope>IDENTIFICATION</scope>
</reference>
<dbReference type="PANTHER" id="PTHR18898:SF2">
    <property type="entry name" value="NUCLEOPROTEIN TPR"/>
    <property type="match status" value="1"/>
</dbReference>
<protein>
    <submittedName>
        <fullName evidence="8">Pericentrin/AKAP-450 centrosomal targeting domain-containing protein</fullName>
    </submittedName>
</protein>
<feature type="region of interest" description="Disordered" evidence="5">
    <location>
        <begin position="1598"/>
        <end position="1682"/>
    </location>
</feature>
<feature type="compositionally biased region" description="Polar residues" evidence="5">
    <location>
        <begin position="1664"/>
        <end position="1681"/>
    </location>
</feature>
<dbReference type="GO" id="GO:0005643">
    <property type="term" value="C:nuclear pore"/>
    <property type="evidence" value="ECO:0007669"/>
    <property type="project" value="TreeGrafter"/>
</dbReference>
<dbReference type="GO" id="GO:0017056">
    <property type="term" value="F:structural constituent of nuclear pore"/>
    <property type="evidence" value="ECO:0007669"/>
    <property type="project" value="TreeGrafter"/>
</dbReference>
<dbReference type="STRING" id="70415.A0A5S6QXR7"/>
<evidence type="ECO:0000313" key="8">
    <source>
        <dbReference type="WBParaSite" id="TMUE_3000011904.1"/>
    </source>
</evidence>
<feature type="region of interest" description="Disordered" evidence="5">
    <location>
        <begin position="1450"/>
        <end position="1566"/>
    </location>
</feature>
<evidence type="ECO:0000313" key="7">
    <source>
        <dbReference type="Proteomes" id="UP000046395"/>
    </source>
</evidence>
<dbReference type="PANTHER" id="PTHR18898">
    <property type="entry name" value="NUCLEOPROTEIN TPR-RELATED"/>
    <property type="match status" value="1"/>
</dbReference>
<feature type="domain" description="NUA/TPR/MLP1-2-like" evidence="6">
    <location>
        <begin position="551"/>
        <end position="634"/>
    </location>
</feature>
<feature type="coiled-coil region" evidence="4">
    <location>
        <begin position="1356"/>
        <end position="1397"/>
    </location>
</feature>
<sequence>MQAQTVWCPQWSLLTNSVMTEGPGYTVEVDESLFLKRKTNRGRTYPQQQVFRTVYRETRLYFLALVRDRSSQTTILLIKGHVRPGTTVISDECCRLIMECPSAEGSSSTPARTVDCLDSSVRTFGQESKSCDAPQEILRKAQLSYEELEQRFRESLSTEYKLRQKLNISYEERQSIAQKLLQLEEIHFSCTSERVELAQELKNLMHKKNESDRRVQYLSDDVLKLQETVKKQADFMDAIIKQKQALELREANADSVTLELNEIEERFAKQEKIFNEAKAWCFEQLAAKDESMHNLKRECEESVAKEQHARMTVQLELDEVKRQLSDTLEAKDQLEIVVNTVTKKLSVAESERRASEKQWQEKHENLLMITATNEETMRDYAKAYAELEASLKEAKSSMLHITQVADEKNRELEELRAQAEVALNEKHNRIAELENVIKQLKRNAHSRAAQARNLEVPLSDYSITVSADTSMSDLRESYFDVVKELKLVESERDIIQQHCARFVKEVEERLPYVQALKEDKDDLTNAVETLRKKVECAEAETSFLNSQNIRLSNELAEVREERNQLSRSCSDLSHQVKMLLVTVEGLRNNSAGMGDVQPATNEENDIVSFRNVEEMQLRNQQLLSKLREASVERDKLVKEATEKECHDIRVYGEIVSKKLESRLAICSKLTVLVKDAVAQRDVYKQLYQDVMFQYKKLRNRLNSCGPPINVAELRKEMVSQMKKVTGIVDRHQSEVSRLQADIVNLETSRAECAGKLKLQEEMIKQSEAITDVLGKRAAAAEEDRDSLAHSVKELREALEVARSSLVEQEKTASEMKTENNMLKKQLEALERSNSQLELEIDATRTHSYKMDKLAVMIGEFKASTEIDQISKVLKSVGDWDALTKERDSLLASASLLQQDVEKLKAEKATEVDSLNTKLDEQTRAVEHLTRQLNFQVELNGSLEDAVRRREEECSALKAWVTNGKGGNADGMDLLLELSIAEARYKQCSEELASTKQCLESTQADLDDCKMLNESLGAKVRNVEKSHQQERVRWDTEMTELRSSARRSAAEIQELGTAIERERRMAEDRIAQYKNAEEQGRRELARLRSELDAKSALLDAESGELATLKRTIMSLQKELAEVRTLLVERDRHVESLRMELAAKDEDAASALDNDIPWSCRLSVLNVENHLSHAVGRLRNVAAANLAIESDPTWDGASSTTHGEFKGNEPSSVGSSEAVRPASKENCVKKLIAQVCLDLALCQEELANMFRQLEVPERHLRATAREAALSTLQEATFKISAEEFALVQLDAGVQSVIGGLDVMELRRKLYESSVTIDNLQAMARRLADVGIDSNLETDVVCHSCSRSLETDLDVQANIDELKKERDSLELSIEELTSRLESLASMYSTREARLKALKEEENALAAARAANDQRSVTVAAVVAKETHEVSTETSQSSTMKSLFKGITAQSGAMPDDYSLQNPASVSSTDQSFNNHGCVTSSVVSRSSESRESTPPLPANSSNSKPDFVSDSCDNAGEPTSSSSALESAIVGNEATPTTRRRRSISPSSSDNVKRFRAESPVQVTTTDGDQPASFEQMVMDSGMQPRAQSPNVGSSVICDESIDPSHSNVDEVEGSEQSASAKGEADVVASNDGEESAECSTVRWGTGEPSSCETDDIATSFPDIDETTSGVQEHPSASRTSDSEMNIAEVQMDQSSLNKGDLSLRQYDYAGSQGRGGRKPIVWDLGDNSEVHQLVDLVGHIKLAWRSRWSLPSSHRSYVMGHRHGVLLSHGLLSDVRAESVLSTDNVGSLLDQLDT</sequence>
<evidence type="ECO:0000259" key="6">
    <source>
        <dbReference type="Pfam" id="PF25785"/>
    </source>
</evidence>
<dbReference type="Proteomes" id="UP000046395">
    <property type="component" value="Unassembled WGS sequence"/>
</dbReference>
<comment type="subcellular location">
    <subcellularLocation>
        <location evidence="1">Nucleus</location>
    </subcellularLocation>
</comment>
<dbReference type="WBParaSite" id="TMUE_3000011904.1">
    <property type="protein sequence ID" value="TMUE_3000011904.1"/>
    <property type="gene ID" value="WBGene00302825"/>
</dbReference>
<keyword evidence="3" id="KW-0539">Nucleus</keyword>
<evidence type="ECO:0000256" key="4">
    <source>
        <dbReference type="SAM" id="Coils"/>
    </source>
</evidence>
<proteinExistence type="predicted"/>
<evidence type="ECO:0000256" key="3">
    <source>
        <dbReference type="ARBA" id="ARBA00023242"/>
    </source>
</evidence>
<feature type="coiled-coil region" evidence="4">
    <location>
        <begin position="246"/>
        <end position="273"/>
    </location>
</feature>
<feature type="coiled-coil region" evidence="4">
    <location>
        <begin position="886"/>
        <end position="931"/>
    </location>
</feature>
<feature type="coiled-coil region" evidence="4">
    <location>
        <begin position="777"/>
        <end position="846"/>
    </location>
</feature>
<keyword evidence="7" id="KW-1185">Reference proteome</keyword>
<feature type="coiled-coil region" evidence="4">
    <location>
        <begin position="377"/>
        <end position="450"/>
    </location>
</feature>
<feature type="coiled-coil region" evidence="4">
    <location>
        <begin position="612"/>
        <end position="639"/>
    </location>
</feature>
<organism evidence="7 8">
    <name type="scientific">Trichuris muris</name>
    <name type="common">Mouse whipworm</name>
    <dbReference type="NCBI Taxonomy" id="70415"/>
    <lineage>
        <taxon>Eukaryota</taxon>
        <taxon>Metazoa</taxon>
        <taxon>Ecdysozoa</taxon>
        <taxon>Nematoda</taxon>
        <taxon>Enoplea</taxon>
        <taxon>Dorylaimia</taxon>
        <taxon>Trichinellida</taxon>
        <taxon>Trichuridae</taxon>
        <taxon>Trichuris</taxon>
    </lineage>
</organism>
<feature type="coiled-coil region" evidence="4">
    <location>
        <begin position="1058"/>
        <end position="1124"/>
    </location>
</feature>
<evidence type="ECO:0000256" key="1">
    <source>
        <dbReference type="ARBA" id="ARBA00004123"/>
    </source>
</evidence>
<dbReference type="GO" id="GO:0006406">
    <property type="term" value="P:mRNA export from nucleus"/>
    <property type="evidence" value="ECO:0007669"/>
    <property type="project" value="TreeGrafter"/>
</dbReference>
<keyword evidence="2 4" id="KW-0175">Coiled coil</keyword>